<keyword evidence="5 7" id="KW-1133">Transmembrane helix</keyword>
<evidence type="ECO:0000256" key="7">
    <source>
        <dbReference type="RuleBase" id="RU363032"/>
    </source>
</evidence>
<feature type="transmembrane region" description="Helical" evidence="7">
    <location>
        <begin position="36"/>
        <end position="59"/>
    </location>
</feature>
<feature type="domain" description="ABC transmembrane type-1" evidence="9">
    <location>
        <begin position="98"/>
        <end position="309"/>
    </location>
</feature>
<comment type="similarity">
    <text evidence="7">Belongs to the binding-protein-dependent transport system permease family.</text>
</comment>
<dbReference type="EMBL" id="CADCTP010000314">
    <property type="protein sequence ID" value="CAA9279571.1"/>
    <property type="molecule type" value="Genomic_DNA"/>
</dbReference>
<feature type="region of interest" description="Disordered" evidence="8">
    <location>
        <begin position="1"/>
        <end position="27"/>
    </location>
</feature>
<feature type="transmembrane region" description="Helical" evidence="7">
    <location>
        <begin position="183"/>
        <end position="206"/>
    </location>
</feature>
<accession>A0A6J4JHT3</accession>
<dbReference type="SUPFAM" id="SSF161098">
    <property type="entry name" value="MetI-like"/>
    <property type="match status" value="1"/>
</dbReference>
<evidence type="ECO:0000256" key="5">
    <source>
        <dbReference type="ARBA" id="ARBA00022989"/>
    </source>
</evidence>
<keyword evidence="4 7" id="KW-0812">Transmembrane</keyword>
<evidence type="ECO:0000256" key="8">
    <source>
        <dbReference type="SAM" id="MobiDB-lite"/>
    </source>
</evidence>
<evidence type="ECO:0000256" key="2">
    <source>
        <dbReference type="ARBA" id="ARBA00022448"/>
    </source>
</evidence>
<dbReference type="GO" id="GO:0055085">
    <property type="term" value="P:transmembrane transport"/>
    <property type="evidence" value="ECO:0007669"/>
    <property type="project" value="InterPro"/>
</dbReference>
<dbReference type="PROSITE" id="PS50928">
    <property type="entry name" value="ABC_TM1"/>
    <property type="match status" value="1"/>
</dbReference>
<organism evidence="10">
    <name type="scientific">uncultured Mycobacteriales bacterium</name>
    <dbReference type="NCBI Taxonomy" id="581187"/>
    <lineage>
        <taxon>Bacteria</taxon>
        <taxon>Bacillati</taxon>
        <taxon>Actinomycetota</taxon>
        <taxon>Actinomycetes</taxon>
        <taxon>Mycobacteriales</taxon>
        <taxon>environmental samples</taxon>
    </lineage>
</organism>
<dbReference type="PANTHER" id="PTHR43227:SF11">
    <property type="entry name" value="BLL4140 PROTEIN"/>
    <property type="match status" value="1"/>
</dbReference>
<keyword evidence="6 7" id="KW-0472">Membrane</keyword>
<name>A0A6J4JHT3_9ACTN</name>
<gene>
    <name evidence="10" type="ORF">AVDCRST_MAG41-3414</name>
</gene>
<dbReference type="InterPro" id="IPR050809">
    <property type="entry name" value="UgpAE/MalFG_permease"/>
</dbReference>
<dbReference type="Gene3D" id="1.10.3720.10">
    <property type="entry name" value="MetI-like"/>
    <property type="match status" value="1"/>
</dbReference>
<feature type="transmembrane region" description="Helical" evidence="7">
    <location>
        <begin position="135"/>
        <end position="155"/>
    </location>
</feature>
<feature type="transmembrane region" description="Helical" evidence="7">
    <location>
        <begin position="293"/>
        <end position="314"/>
    </location>
</feature>
<dbReference type="CDD" id="cd06261">
    <property type="entry name" value="TM_PBP2"/>
    <property type="match status" value="1"/>
</dbReference>
<evidence type="ECO:0000256" key="4">
    <source>
        <dbReference type="ARBA" id="ARBA00022692"/>
    </source>
</evidence>
<dbReference type="InterPro" id="IPR035906">
    <property type="entry name" value="MetI-like_sf"/>
</dbReference>
<evidence type="ECO:0000259" key="9">
    <source>
        <dbReference type="PROSITE" id="PS50928"/>
    </source>
</evidence>
<evidence type="ECO:0000313" key="10">
    <source>
        <dbReference type="EMBL" id="CAA9279571.1"/>
    </source>
</evidence>
<protein>
    <submittedName>
        <fullName evidence="10">ABC transporter, permease protein 1 (Cluster 1, maltose/g3p/polyamine/iron)</fullName>
    </submittedName>
</protein>
<keyword evidence="3" id="KW-1003">Cell membrane</keyword>
<evidence type="ECO:0000256" key="1">
    <source>
        <dbReference type="ARBA" id="ARBA00004651"/>
    </source>
</evidence>
<comment type="subcellular location">
    <subcellularLocation>
        <location evidence="1 7">Cell membrane</location>
        <topology evidence="1 7">Multi-pass membrane protein</topology>
    </subcellularLocation>
</comment>
<feature type="transmembrane region" description="Helical" evidence="7">
    <location>
        <begin position="102"/>
        <end position="123"/>
    </location>
</feature>
<keyword evidence="2 7" id="KW-0813">Transport</keyword>
<evidence type="ECO:0000256" key="6">
    <source>
        <dbReference type="ARBA" id="ARBA00023136"/>
    </source>
</evidence>
<evidence type="ECO:0000256" key="3">
    <source>
        <dbReference type="ARBA" id="ARBA00022475"/>
    </source>
</evidence>
<proteinExistence type="inferred from homology"/>
<sequence length="319" mass="35271">MAVTTAEVPARDTPAAGPPGPRRRRSANRWTRRDKLVLGLMIGVPTAISVLLVWLPALASVGLSFTRWDGIGLDTISWVGLRNYREIFTIYPPFFPALWHNVLWLAFFLLIPTPIGLLLATLLDKEIRGTRIYQSAIFLPVVLSLAIVGFIWQLIYSTDQGLVNAVITRFGADPVDWLGNPDINLWAVLLAASWRHVGYMMILYLAGLKGVDPTIKEAAAIDGATAWQTFRYVVFPALRPVNIVVLVITVIESLRAFDLVFVINGGRNGLELLSVLVTQNIIGEASRIGYGSAIASIMLVISTVFIGIYTVNVFREERR</sequence>
<dbReference type="GO" id="GO:0005886">
    <property type="term" value="C:plasma membrane"/>
    <property type="evidence" value="ECO:0007669"/>
    <property type="project" value="UniProtKB-SubCell"/>
</dbReference>
<dbReference type="AlphaFoldDB" id="A0A6J4JHT3"/>
<dbReference type="Pfam" id="PF00528">
    <property type="entry name" value="BPD_transp_1"/>
    <property type="match status" value="1"/>
</dbReference>
<dbReference type="InterPro" id="IPR000515">
    <property type="entry name" value="MetI-like"/>
</dbReference>
<dbReference type="PANTHER" id="PTHR43227">
    <property type="entry name" value="BLL4140 PROTEIN"/>
    <property type="match status" value="1"/>
</dbReference>
<reference evidence="10" key="1">
    <citation type="submission" date="2020-02" db="EMBL/GenBank/DDBJ databases">
        <authorList>
            <person name="Meier V. D."/>
        </authorList>
    </citation>
    <scope>NUCLEOTIDE SEQUENCE</scope>
    <source>
        <strain evidence="10">AVDCRST_MAG41</strain>
    </source>
</reference>